<name>A0A2X3KKE1_KLEPN</name>
<organism evidence="2 3">
    <name type="scientific">Klebsiella pneumoniae</name>
    <dbReference type="NCBI Taxonomy" id="573"/>
    <lineage>
        <taxon>Bacteria</taxon>
        <taxon>Pseudomonadati</taxon>
        <taxon>Pseudomonadota</taxon>
        <taxon>Gammaproteobacteria</taxon>
        <taxon>Enterobacterales</taxon>
        <taxon>Enterobacteriaceae</taxon>
        <taxon>Klebsiella/Raoultella group</taxon>
        <taxon>Klebsiella</taxon>
        <taxon>Klebsiella pneumoniae complex</taxon>
    </lineage>
</organism>
<dbReference type="SUPFAM" id="SSF54060">
    <property type="entry name" value="His-Me finger endonucleases"/>
    <property type="match status" value="1"/>
</dbReference>
<dbReference type="Pfam" id="PF13392">
    <property type="entry name" value="HNH_3"/>
    <property type="match status" value="1"/>
</dbReference>
<evidence type="ECO:0000313" key="2">
    <source>
        <dbReference type="EMBL" id="SQC86859.1"/>
    </source>
</evidence>
<evidence type="ECO:0000313" key="3">
    <source>
        <dbReference type="Proteomes" id="UP000250675"/>
    </source>
</evidence>
<proteinExistence type="predicted"/>
<reference evidence="2 3" key="1">
    <citation type="submission" date="2018-06" db="EMBL/GenBank/DDBJ databases">
        <authorList>
            <consortium name="Pathogen Informatics"/>
            <person name="Doyle S."/>
        </authorList>
    </citation>
    <scope>NUCLEOTIDE SEQUENCE [LARGE SCALE GENOMIC DNA]</scope>
    <source>
        <strain evidence="2 3">NCTC9645</strain>
    </source>
</reference>
<accession>A0A2X3KKE1</accession>
<dbReference type="Gene3D" id="3.90.75.20">
    <property type="match status" value="1"/>
</dbReference>
<evidence type="ECO:0000259" key="1">
    <source>
        <dbReference type="Pfam" id="PF13392"/>
    </source>
</evidence>
<dbReference type="GO" id="GO:0003677">
    <property type="term" value="F:DNA binding"/>
    <property type="evidence" value="ECO:0007669"/>
    <property type="project" value="InterPro"/>
</dbReference>
<dbReference type="AlphaFoldDB" id="A0A2X3KKE1"/>
<dbReference type="Proteomes" id="UP000250675">
    <property type="component" value="Unassembled WGS sequence"/>
</dbReference>
<dbReference type="InterPro" id="IPR044925">
    <property type="entry name" value="His-Me_finger_sf"/>
</dbReference>
<sequence length="165" mass="19258">MNYIDELSHARLKEVIKYDPETGVFTWLKRKQRKDLIGCHAGSVSGTGYRTIRVDGVLYQAHRIAFLYMTGQFPPHDIDHINRERSDNRWENLRSATRSQNCFNKGLINTNTSGVKGVYWHKKNKKWTVYVQINQKSTYLGIYEDLELAELISCEARAKHYGDFI</sequence>
<dbReference type="InterPro" id="IPR003615">
    <property type="entry name" value="HNH_nuc"/>
</dbReference>
<dbReference type="Gene3D" id="1.20.5.2050">
    <property type="match status" value="1"/>
</dbReference>
<gene>
    <name evidence="2" type="ORF">NCTC9645_04959</name>
</gene>
<dbReference type="EMBL" id="UASO01000009">
    <property type="protein sequence ID" value="SQC86859.1"/>
    <property type="molecule type" value="Genomic_DNA"/>
</dbReference>
<dbReference type="InterPro" id="IPR016177">
    <property type="entry name" value="DNA-bd_dom_sf"/>
</dbReference>
<feature type="domain" description="HNH nuclease" evidence="1">
    <location>
        <begin position="59"/>
        <end position="101"/>
    </location>
</feature>
<protein>
    <submittedName>
        <fullName evidence="2">Pathogenesis-related transcriptional factor and ERF protein</fullName>
    </submittedName>
</protein>
<dbReference type="SUPFAM" id="SSF54171">
    <property type="entry name" value="DNA-binding domain"/>
    <property type="match status" value="1"/>
</dbReference>